<evidence type="ECO:0000313" key="1">
    <source>
        <dbReference type="EMBL" id="JAS30860.1"/>
    </source>
</evidence>
<dbReference type="SUPFAM" id="SSF52540">
    <property type="entry name" value="P-loop containing nucleoside triphosphate hydrolases"/>
    <property type="match status" value="1"/>
</dbReference>
<organism evidence="1">
    <name type="scientific">Clastoptera arizonana</name>
    <name type="common">Arizona spittle bug</name>
    <dbReference type="NCBI Taxonomy" id="38151"/>
    <lineage>
        <taxon>Eukaryota</taxon>
        <taxon>Metazoa</taxon>
        <taxon>Ecdysozoa</taxon>
        <taxon>Arthropoda</taxon>
        <taxon>Hexapoda</taxon>
        <taxon>Insecta</taxon>
        <taxon>Pterygota</taxon>
        <taxon>Neoptera</taxon>
        <taxon>Paraneoptera</taxon>
        <taxon>Hemiptera</taxon>
        <taxon>Auchenorrhyncha</taxon>
        <taxon>Cercopoidea</taxon>
        <taxon>Clastopteridae</taxon>
        <taxon>Clastoptera</taxon>
    </lineage>
</organism>
<proteinExistence type="predicted"/>
<dbReference type="PANTHER" id="PTHR10285">
    <property type="entry name" value="URIDINE KINASE"/>
    <property type="match status" value="1"/>
</dbReference>
<gene>
    <name evidence="1" type="ORF">g.5533</name>
</gene>
<accession>A0A1B6DYV3</accession>
<evidence type="ECO:0008006" key="2">
    <source>
        <dbReference type="Google" id="ProtNLM"/>
    </source>
</evidence>
<sequence>MPQDWFVLGISGITCGGKTTLVDGLKEKYPQLKNIRQDDYFLSEDDPRQIKLPSLDSVNWEIMSSLDMEKMRSDVASILNRPKISTQERFLVLDGFLVLNDEFLSNICTKKLFFTLPKDESERRRILRPPYKDLPQDKPGYFDKIVWPEYLKAKEEAFQLNPDIEFIDGSRDSKSILNEVVNGLPF</sequence>
<reference evidence="1" key="1">
    <citation type="submission" date="2015-12" db="EMBL/GenBank/DDBJ databases">
        <title>De novo transcriptome assembly of four potential Pierce s Disease insect vectors from Arizona vineyards.</title>
        <authorList>
            <person name="Tassone E.E."/>
        </authorList>
    </citation>
    <scope>NUCLEOTIDE SEQUENCE</scope>
</reference>
<dbReference type="InterPro" id="IPR027417">
    <property type="entry name" value="P-loop_NTPase"/>
</dbReference>
<name>A0A1B6DYV3_9HEMI</name>
<dbReference type="Gene3D" id="3.40.50.300">
    <property type="entry name" value="P-loop containing nucleotide triphosphate hydrolases"/>
    <property type="match status" value="1"/>
</dbReference>
<protein>
    <recommendedName>
        <fullName evidence="2">Phosphoribulokinase/uridine kinase domain-containing protein</fullName>
    </recommendedName>
</protein>
<dbReference type="AlphaFoldDB" id="A0A1B6DYV3"/>
<dbReference type="EMBL" id="GEDC01006438">
    <property type="protein sequence ID" value="JAS30860.1"/>
    <property type="molecule type" value="Transcribed_RNA"/>
</dbReference>